<reference evidence="3 4" key="1">
    <citation type="submission" date="2015-05" db="EMBL/GenBank/DDBJ databases">
        <title>Distinctive expansion of gene families associated with plant cell wall degradation and secondary metabolism in the genomes of grapevine trunk pathogens.</title>
        <authorList>
            <person name="Lawrence D.P."/>
            <person name="Travadon R."/>
            <person name="Rolshausen P.E."/>
            <person name="Baumgartner K."/>
        </authorList>
    </citation>
    <scope>NUCLEOTIDE SEQUENCE [LARGE SCALE GENOMIC DNA]</scope>
    <source>
        <strain evidence="3">DA912</strain>
    </source>
</reference>
<evidence type="ECO:0000313" key="4">
    <source>
        <dbReference type="Proteomes" id="UP000034680"/>
    </source>
</evidence>
<dbReference type="STRING" id="1214573.A0A0G2H9J4"/>
<evidence type="ECO:0000256" key="1">
    <source>
        <dbReference type="SAM" id="MobiDB-lite"/>
    </source>
</evidence>
<dbReference type="InterPro" id="IPR021476">
    <property type="entry name" value="Egh16-like"/>
</dbReference>
<feature type="compositionally biased region" description="Gly residues" evidence="1">
    <location>
        <begin position="346"/>
        <end position="360"/>
    </location>
</feature>
<feature type="compositionally biased region" description="Low complexity" evidence="1">
    <location>
        <begin position="264"/>
        <end position="308"/>
    </location>
</feature>
<dbReference type="Pfam" id="PF11327">
    <property type="entry name" value="Egh16-like"/>
    <property type="match status" value="1"/>
</dbReference>
<gene>
    <name evidence="3" type="ORF">UCDDA912_g08202</name>
</gene>
<sequence length="428" mass="42143">MRSATRALFTSAMLAVANAQGVIVKAVGDSGTSTGLQVNPDDPADANFISAAELSANVVNECGRTIAGGNIDIGENTENALAANQVTQVTKGSKVTMTINAVNETGQGPFTCDLDPTSNALGTSGQTPLDVQQGNAQGNGMMQIEVTLPQDMACTGSSQGNVCTVRCKNAQDFGGCVAVQQTDTEALPADNDPSKITSAQTLEGIMAQIAQNKQDLAAAIQGNENAATVADQGPEIAQAILDSDPQITQDTNKEIAQQVKEVDAGGNTNNNNGNANANNGNANANNGNANANNGNANANTGNGNANTGKGNGRQGNGGNRGGANAGNNAGAANANADADDAATGTATGGNGGGRGKGNQAGGANANAATGGGATGANGNGGGNGAGRGGGLAALFGGGRNNNNKRMAPSERRAKRYVDVGQDFVVGGN</sequence>
<feature type="compositionally biased region" description="Low complexity" evidence="1">
    <location>
        <begin position="325"/>
        <end position="345"/>
    </location>
</feature>
<keyword evidence="2" id="KW-0732">Signal</keyword>
<dbReference type="OrthoDB" id="3241054at2759"/>
<reference evidence="3 4" key="2">
    <citation type="submission" date="2015-05" db="EMBL/GenBank/DDBJ databases">
        <authorList>
            <person name="Morales-Cruz A."/>
            <person name="Amrine K.C."/>
            <person name="Cantu D."/>
        </authorList>
    </citation>
    <scope>NUCLEOTIDE SEQUENCE [LARGE SCALE GENOMIC DNA]</scope>
    <source>
        <strain evidence="3">DA912</strain>
    </source>
</reference>
<keyword evidence="4" id="KW-1185">Reference proteome</keyword>
<accession>A0A0G2H9J4</accession>
<dbReference type="AlphaFoldDB" id="A0A0G2H9J4"/>
<feature type="signal peptide" evidence="2">
    <location>
        <begin position="1"/>
        <end position="19"/>
    </location>
</feature>
<dbReference type="Proteomes" id="UP000034680">
    <property type="component" value="Unassembled WGS sequence"/>
</dbReference>
<proteinExistence type="predicted"/>
<dbReference type="EMBL" id="LCUC01000353">
    <property type="protein sequence ID" value="KKY31913.1"/>
    <property type="molecule type" value="Genomic_DNA"/>
</dbReference>
<protein>
    <submittedName>
        <fullName evidence="3">Putative gas1-like protein</fullName>
    </submittedName>
</protein>
<feature type="region of interest" description="Disordered" evidence="1">
    <location>
        <begin position="263"/>
        <end position="364"/>
    </location>
</feature>
<feature type="compositionally biased region" description="Gly residues" evidence="1">
    <location>
        <begin position="309"/>
        <end position="324"/>
    </location>
</feature>
<evidence type="ECO:0000256" key="2">
    <source>
        <dbReference type="SAM" id="SignalP"/>
    </source>
</evidence>
<comment type="caution">
    <text evidence="3">The sequence shown here is derived from an EMBL/GenBank/DDBJ whole genome shotgun (WGS) entry which is preliminary data.</text>
</comment>
<feature type="chain" id="PRO_5002544995" evidence="2">
    <location>
        <begin position="20"/>
        <end position="428"/>
    </location>
</feature>
<dbReference type="PANTHER" id="PTHR34618:SF3">
    <property type="entry name" value="GEGH 16 PROTEIN"/>
    <property type="match status" value="1"/>
</dbReference>
<evidence type="ECO:0000313" key="3">
    <source>
        <dbReference type="EMBL" id="KKY31913.1"/>
    </source>
</evidence>
<dbReference type="PANTHER" id="PTHR34618">
    <property type="entry name" value="SURFACE PROTEIN MAS1, PUTATIVE-RELATED"/>
    <property type="match status" value="1"/>
</dbReference>
<organism evidence="3 4">
    <name type="scientific">Diaporthe ampelina</name>
    <dbReference type="NCBI Taxonomy" id="1214573"/>
    <lineage>
        <taxon>Eukaryota</taxon>
        <taxon>Fungi</taxon>
        <taxon>Dikarya</taxon>
        <taxon>Ascomycota</taxon>
        <taxon>Pezizomycotina</taxon>
        <taxon>Sordariomycetes</taxon>
        <taxon>Sordariomycetidae</taxon>
        <taxon>Diaporthales</taxon>
        <taxon>Diaporthaceae</taxon>
        <taxon>Diaporthe</taxon>
    </lineage>
</organism>
<name>A0A0G2H9J4_9PEZI</name>